<comment type="caution">
    <text evidence="2">The sequence shown here is derived from an EMBL/GenBank/DDBJ whole genome shotgun (WGS) entry which is preliminary data.</text>
</comment>
<dbReference type="SMART" id="SM00471">
    <property type="entry name" value="HDc"/>
    <property type="match status" value="1"/>
</dbReference>
<gene>
    <name evidence="2" type="ORF">H8Z76_00915</name>
</gene>
<dbReference type="CDD" id="cd00077">
    <property type="entry name" value="HDc"/>
    <property type="match status" value="1"/>
</dbReference>
<dbReference type="PROSITE" id="PS51832">
    <property type="entry name" value="HD_GYP"/>
    <property type="match status" value="1"/>
</dbReference>
<accession>A0ABR7I6M1</accession>
<dbReference type="PANTHER" id="PTHR43155:SF2">
    <property type="entry name" value="CYCLIC DI-GMP PHOSPHODIESTERASE PA4108"/>
    <property type="match status" value="1"/>
</dbReference>
<dbReference type="InterPro" id="IPR003607">
    <property type="entry name" value="HD/PDEase_dom"/>
</dbReference>
<evidence type="ECO:0000313" key="3">
    <source>
        <dbReference type="Proteomes" id="UP000621540"/>
    </source>
</evidence>
<sequence>MHYLPINQVKTGMILGRDMYDFTDKILLHRGKALTEHLILRLQDYGYQGVYIDDELTKDLEIEEIISMELRTKALAAIEKLDVDGVRDIAKEIVDGILQSGTVSLDMIDLRSFDDYTYYHSLNVAVLATIVGMGMEYSEEDLQALCIAGMFHDIGKQFIPQEIINKPGKITPEEFAIIKEHPQKSYDFLSDRLDITSNIKMGVLCHHENEDGTGYPLGLTGDKIHPFAKILHVVDVYDALSSKRPYKKAYARSEALEYLMGGSMSMFDENVINVFMKYVPIYPRGMGVILSDGREGVICENNKGSSLRPRIRLVNGEEIDLMDVERYSTLTILKQHDEEALTAEEIERIEQERKDLNEQLRTR</sequence>
<dbReference type="Proteomes" id="UP000621540">
    <property type="component" value="Unassembled WGS sequence"/>
</dbReference>
<feature type="domain" description="HD-GYP" evidence="1">
    <location>
        <begin position="95"/>
        <end position="291"/>
    </location>
</feature>
<evidence type="ECO:0000313" key="2">
    <source>
        <dbReference type="EMBL" id="MBC5752598.1"/>
    </source>
</evidence>
<dbReference type="PANTHER" id="PTHR43155">
    <property type="entry name" value="CYCLIC DI-GMP PHOSPHODIESTERASE PA4108-RELATED"/>
    <property type="match status" value="1"/>
</dbReference>
<dbReference type="InterPro" id="IPR037522">
    <property type="entry name" value="HD_GYP_dom"/>
</dbReference>
<organism evidence="2 3">
    <name type="scientific">Roseburia yibonii</name>
    <dbReference type="NCBI Taxonomy" id="2763063"/>
    <lineage>
        <taxon>Bacteria</taxon>
        <taxon>Bacillati</taxon>
        <taxon>Bacillota</taxon>
        <taxon>Clostridia</taxon>
        <taxon>Lachnospirales</taxon>
        <taxon>Lachnospiraceae</taxon>
        <taxon>Roseburia</taxon>
    </lineage>
</organism>
<evidence type="ECO:0000259" key="1">
    <source>
        <dbReference type="PROSITE" id="PS51832"/>
    </source>
</evidence>
<dbReference type="EMBL" id="JACOQH010000001">
    <property type="protein sequence ID" value="MBC5752598.1"/>
    <property type="molecule type" value="Genomic_DNA"/>
</dbReference>
<dbReference type="RefSeq" id="WP_022515248.1">
    <property type="nucleotide sequence ID" value="NZ_JACOQH010000001.1"/>
</dbReference>
<dbReference type="SUPFAM" id="SSF109604">
    <property type="entry name" value="HD-domain/PDEase-like"/>
    <property type="match status" value="1"/>
</dbReference>
<name>A0ABR7I6M1_9FIRM</name>
<proteinExistence type="predicted"/>
<dbReference type="Gene3D" id="1.10.3210.10">
    <property type="entry name" value="Hypothetical protein af1432"/>
    <property type="match status" value="1"/>
</dbReference>
<reference evidence="2 3" key="1">
    <citation type="submission" date="2020-08" db="EMBL/GenBank/DDBJ databases">
        <title>Genome public.</title>
        <authorList>
            <person name="Liu C."/>
            <person name="Sun Q."/>
        </authorList>
    </citation>
    <scope>NUCLEOTIDE SEQUENCE [LARGE SCALE GENOMIC DNA]</scope>
    <source>
        <strain evidence="2 3">BX0805</strain>
    </source>
</reference>
<dbReference type="Pfam" id="PF13487">
    <property type="entry name" value="HD_5"/>
    <property type="match status" value="1"/>
</dbReference>
<protein>
    <submittedName>
        <fullName evidence="2">HD-GYP domain-containing protein</fullName>
    </submittedName>
</protein>
<keyword evidence="3" id="KW-1185">Reference proteome</keyword>